<dbReference type="EMBL" id="BPLQ01007170">
    <property type="protein sequence ID" value="GIY28400.1"/>
    <property type="molecule type" value="Genomic_DNA"/>
</dbReference>
<dbReference type="AlphaFoldDB" id="A0AAV4S7G7"/>
<name>A0AAV4S7G7_9ARAC</name>
<accession>A0AAV4S7G7</accession>
<dbReference type="Proteomes" id="UP001054837">
    <property type="component" value="Unassembled WGS sequence"/>
</dbReference>
<gene>
    <name evidence="1" type="primary">AVEN_159073_1</name>
    <name evidence="1" type="ORF">CDAR_388671</name>
</gene>
<keyword evidence="2" id="KW-1185">Reference proteome</keyword>
<organism evidence="1 2">
    <name type="scientific">Caerostris darwini</name>
    <dbReference type="NCBI Taxonomy" id="1538125"/>
    <lineage>
        <taxon>Eukaryota</taxon>
        <taxon>Metazoa</taxon>
        <taxon>Ecdysozoa</taxon>
        <taxon>Arthropoda</taxon>
        <taxon>Chelicerata</taxon>
        <taxon>Arachnida</taxon>
        <taxon>Araneae</taxon>
        <taxon>Araneomorphae</taxon>
        <taxon>Entelegynae</taxon>
        <taxon>Araneoidea</taxon>
        <taxon>Araneidae</taxon>
        <taxon>Caerostris</taxon>
    </lineage>
</organism>
<reference evidence="1 2" key="1">
    <citation type="submission" date="2021-06" db="EMBL/GenBank/DDBJ databases">
        <title>Caerostris darwini draft genome.</title>
        <authorList>
            <person name="Kono N."/>
            <person name="Arakawa K."/>
        </authorList>
    </citation>
    <scope>NUCLEOTIDE SEQUENCE [LARGE SCALE GENOMIC DNA]</scope>
</reference>
<proteinExistence type="predicted"/>
<protein>
    <submittedName>
        <fullName evidence="1">Uncharacterized protein</fullName>
    </submittedName>
</protein>
<evidence type="ECO:0000313" key="1">
    <source>
        <dbReference type="EMBL" id="GIY28400.1"/>
    </source>
</evidence>
<sequence length="118" mass="13806">MTFPITYFSLLVLKYKIVFHPKSEKKERKETHLLLMDASRPARYKSRTLSTLSQLHISCFNVQDANLLLRALSDRWNEEQVGTSSIFHFGRGKELSRLGLPVRYLDEFHSLKPIRPTD</sequence>
<evidence type="ECO:0000313" key="2">
    <source>
        <dbReference type="Proteomes" id="UP001054837"/>
    </source>
</evidence>
<comment type="caution">
    <text evidence="1">The sequence shown here is derived from an EMBL/GenBank/DDBJ whole genome shotgun (WGS) entry which is preliminary data.</text>
</comment>